<dbReference type="EMBL" id="JACGCM010002361">
    <property type="protein sequence ID" value="KAF6140541.1"/>
    <property type="molecule type" value="Genomic_DNA"/>
</dbReference>
<evidence type="ECO:0000313" key="2">
    <source>
        <dbReference type="Proteomes" id="UP000541444"/>
    </source>
</evidence>
<dbReference type="AlphaFoldDB" id="A0A7J7LCX8"/>
<protein>
    <submittedName>
        <fullName evidence="1">Uncharacterized protein</fullName>
    </submittedName>
</protein>
<dbReference type="GO" id="GO:0009535">
    <property type="term" value="C:chloroplast thylakoid membrane"/>
    <property type="evidence" value="ECO:0007669"/>
    <property type="project" value="InterPro"/>
</dbReference>
<dbReference type="PANTHER" id="PTHR47726">
    <property type="entry name" value="NAD(P)H-QUINONE OXIDOREDUCTASE SUBUNIT U, CHLOROPLASTIC"/>
    <property type="match status" value="1"/>
</dbReference>
<dbReference type="OrthoDB" id="2013770at2759"/>
<gene>
    <name evidence="1" type="ORF">GIB67_035568</name>
</gene>
<reference evidence="1 2" key="1">
    <citation type="journal article" date="2020" name="IScience">
        <title>Genome Sequencing of the Endangered Kingdonia uniflora (Circaeasteraceae, Ranunculales) Reveals Potential Mechanisms of Evolutionary Specialization.</title>
        <authorList>
            <person name="Sun Y."/>
            <person name="Deng T."/>
            <person name="Zhang A."/>
            <person name="Moore M.J."/>
            <person name="Landis J.B."/>
            <person name="Lin N."/>
            <person name="Zhang H."/>
            <person name="Zhang X."/>
            <person name="Huang J."/>
            <person name="Zhang X."/>
            <person name="Sun H."/>
            <person name="Wang H."/>
        </authorList>
    </citation>
    <scope>NUCLEOTIDE SEQUENCE [LARGE SCALE GENOMIC DNA]</scope>
    <source>
        <strain evidence="1">TB1705</strain>
        <tissue evidence="1">Leaf</tissue>
    </source>
</reference>
<comment type="caution">
    <text evidence="1">The sequence shown here is derived from an EMBL/GenBank/DDBJ whole genome shotgun (WGS) entry which is preliminary data.</text>
</comment>
<name>A0A7J7LCX8_9MAGN</name>
<sequence>MGFQHTHPHTPPNSIPPATLCISRQDHVVIFSSPTPKPSSLSLIRLPSKTAYGFLVRSPAEATEDIVVDLEDLVETSKVPYSCISTLNVEKVLRGIAITDADHYGRLGILRGCPYD</sequence>
<dbReference type="GO" id="GO:0010598">
    <property type="term" value="C:NAD(P)H dehydrogenase complex (plastoquinone)"/>
    <property type="evidence" value="ECO:0007669"/>
    <property type="project" value="InterPro"/>
</dbReference>
<keyword evidence="2" id="KW-1185">Reference proteome</keyword>
<proteinExistence type="predicted"/>
<dbReference type="PANTHER" id="PTHR47726:SF1">
    <property type="entry name" value="NAD(P)H-QUINONE OXIDOREDUCTASE SUBUNIT U, CHLOROPLASTIC"/>
    <property type="match status" value="1"/>
</dbReference>
<accession>A0A7J7LCX8</accession>
<organism evidence="1 2">
    <name type="scientific">Kingdonia uniflora</name>
    <dbReference type="NCBI Taxonomy" id="39325"/>
    <lineage>
        <taxon>Eukaryota</taxon>
        <taxon>Viridiplantae</taxon>
        <taxon>Streptophyta</taxon>
        <taxon>Embryophyta</taxon>
        <taxon>Tracheophyta</taxon>
        <taxon>Spermatophyta</taxon>
        <taxon>Magnoliopsida</taxon>
        <taxon>Ranunculales</taxon>
        <taxon>Circaeasteraceae</taxon>
        <taxon>Kingdonia</taxon>
    </lineage>
</organism>
<dbReference type="Proteomes" id="UP000541444">
    <property type="component" value="Unassembled WGS sequence"/>
</dbReference>
<dbReference type="InterPro" id="IPR044199">
    <property type="entry name" value="NdhU_chloroplastic"/>
</dbReference>
<evidence type="ECO:0000313" key="1">
    <source>
        <dbReference type="EMBL" id="KAF6140541.1"/>
    </source>
</evidence>